<organism evidence="2 3">
    <name type="scientific">Salipaludibacillus aurantiacus</name>
    <dbReference type="NCBI Taxonomy" id="1601833"/>
    <lineage>
        <taxon>Bacteria</taxon>
        <taxon>Bacillati</taxon>
        <taxon>Bacillota</taxon>
        <taxon>Bacilli</taxon>
        <taxon>Bacillales</taxon>
        <taxon>Bacillaceae</taxon>
    </lineage>
</organism>
<proteinExistence type="predicted"/>
<name>A0A1H9WVI1_9BACI</name>
<keyword evidence="3" id="KW-1185">Reference proteome</keyword>
<dbReference type="Proteomes" id="UP000198571">
    <property type="component" value="Unassembled WGS sequence"/>
</dbReference>
<feature type="compositionally biased region" description="Basic and acidic residues" evidence="1">
    <location>
        <begin position="1"/>
        <end position="46"/>
    </location>
</feature>
<reference evidence="3" key="1">
    <citation type="submission" date="2016-10" db="EMBL/GenBank/DDBJ databases">
        <authorList>
            <person name="Varghese N."/>
            <person name="Submissions S."/>
        </authorList>
    </citation>
    <scope>NUCLEOTIDE SEQUENCE [LARGE SCALE GENOMIC DNA]</scope>
    <source>
        <strain evidence="3">S9</strain>
    </source>
</reference>
<feature type="region of interest" description="Disordered" evidence="1">
    <location>
        <begin position="1"/>
        <end position="49"/>
    </location>
</feature>
<evidence type="ECO:0000313" key="2">
    <source>
        <dbReference type="EMBL" id="SES37697.1"/>
    </source>
</evidence>
<sequence length="109" mass="12527">MANDDFFHVMGDDVKKPSDKSNSDTSSRKPESRIEISGQIEKKQESPGETGLYYQAEKVGRIKQKGSAQMYEMAEGFEFKDEKFYKHTDKKESSQYPESYVEGCDMGWC</sequence>
<accession>A0A1H9WVI1</accession>
<dbReference type="EMBL" id="FOGT01000020">
    <property type="protein sequence ID" value="SES37697.1"/>
    <property type="molecule type" value="Genomic_DNA"/>
</dbReference>
<dbReference type="InterPro" id="IPR020140">
    <property type="entry name" value="Uncharacterised_YusG"/>
</dbReference>
<dbReference type="RefSeq" id="WP_177174432.1">
    <property type="nucleotide sequence ID" value="NZ_FOGT01000020.1"/>
</dbReference>
<dbReference type="Pfam" id="PF10830">
    <property type="entry name" value="DUF2553"/>
    <property type="match status" value="1"/>
</dbReference>
<evidence type="ECO:0000256" key="1">
    <source>
        <dbReference type="SAM" id="MobiDB-lite"/>
    </source>
</evidence>
<gene>
    <name evidence="2" type="ORF">SAMN05518684_12033</name>
</gene>
<protein>
    <recommendedName>
        <fullName evidence="4">DUF2553 family protein</fullName>
    </recommendedName>
</protein>
<evidence type="ECO:0008006" key="4">
    <source>
        <dbReference type="Google" id="ProtNLM"/>
    </source>
</evidence>
<dbReference type="AlphaFoldDB" id="A0A1H9WVI1"/>
<evidence type="ECO:0000313" key="3">
    <source>
        <dbReference type="Proteomes" id="UP000198571"/>
    </source>
</evidence>